<accession>A0A7S1SJZ2</accession>
<name>A0A7S1SJZ2_9CHLO</name>
<dbReference type="AlphaFoldDB" id="A0A7S1SJZ2"/>
<sequence length="105" mass="11375">MCFVATALISPQTASTLTAAATASAMVVTVMAVSAPNFQRLPPLYSTQYIHMLQPSDEKSKNKYSPETHSSAWPITTSAHKGNVSRAGALLFVALFTRTRQMQQD</sequence>
<protein>
    <submittedName>
        <fullName evidence="1">Uncharacterized protein</fullName>
    </submittedName>
</protein>
<organism evidence="1">
    <name type="scientific">Tetraselmis chuii</name>
    <dbReference type="NCBI Taxonomy" id="63592"/>
    <lineage>
        <taxon>Eukaryota</taxon>
        <taxon>Viridiplantae</taxon>
        <taxon>Chlorophyta</taxon>
        <taxon>core chlorophytes</taxon>
        <taxon>Chlorodendrophyceae</taxon>
        <taxon>Chlorodendrales</taxon>
        <taxon>Chlorodendraceae</taxon>
        <taxon>Tetraselmis</taxon>
    </lineage>
</organism>
<evidence type="ECO:0000313" key="1">
    <source>
        <dbReference type="EMBL" id="CAD9201108.1"/>
    </source>
</evidence>
<dbReference type="EMBL" id="HBGG01006787">
    <property type="protein sequence ID" value="CAD9201108.1"/>
    <property type="molecule type" value="Transcribed_RNA"/>
</dbReference>
<reference evidence="1" key="1">
    <citation type="submission" date="2021-01" db="EMBL/GenBank/DDBJ databases">
        <authorList>
            <person name="Corre E."/>
            <person name="Pelletier E."/>
            <person name="Niang G."/>
            <person name="Scheremetjew M."/>
            <person name="Finn R."/>
            <person name="Kale V."/>
            <person name="Holt S."/>
            <person name="Cochrane G."/>
            <person name="Meng A."/>
            <person name="Brown T."/>
            <person name="Cohen L."/>
        </authorList>
    </citation>
    <scope>NUCLEOTIDE SEQUENCE</scope>
    <source>
        <strain evidence="1">PLY429</strain>
    </source>
</reference>
<gene>
    <name evidence="1" type="ORF">TCHU04912_LOCUS3341</name>
</gene>
<proteinExistence type="predicted"/>